<feature type="signal peptide" evidence="1">
    <location>
        <begin position="1"/>
        <end position="29"/>
    </location>
</feature>
<protein>
    <submittedName>
        <fullName evidence="2">ABC transporter substrate-binding protein</fullName>
    </submittedName>
</protein>
<proteinExistence type="predicted"/>
<gene>
    <name evidence="2" type="ORF">F3S47_15235</name>
</gene>
<dbReference type="Pfam" id="PF05494">
    <property type="entry name" value="MlaC"/>
    <property type="match status" value="1"/>
</dbReference>
<evidence type="ECO:0000313" key="3">
    <source>
        <dbReference type="Proteomes" id="UP000326554"/>
    </source>
</evidence>
<dbReference type="Gene3D" id="3.10.450.710">
    <property type="entry name" value="Tgt2/MlaC"/>
    <property type="match status" value="1"/>
</dbReference>
<dbReference type="PANTHER" id="PTHR36573:SF1">
    <property type="entry name" value="INTERMEMBRANE PHOSPHOLIPID TRANSPORT SYSTEM BINDING PROTEIN MLAC"/>
    <property type="match status" value="1"/>
</dbReference>
<dbReference type="InterPro" id="IPR042245">
    <property type="entry name" value="Tgt2/MlaC_sf"/>
</dbReference>
<dbReference type="Proteomes" id="UP000326554">
    <property type="component" value="Unassembled WGS sequence"/>
</dbReference>
<keyword evidence="3" id="KW-1185">Reference proteome</keyword>
<organism evidence="2 3">
    <name type="scientific">Histidinibacterium aquaticum</name>
    <dbReference type="NCBI Taxonomy" id="2613962"/>
    <lineage>
        <taxon>Bacteria</taxon>
        <taxon>Pseudomonadati</taxon>
        <taxon>Pseudomonadota</taxon>
        <taxon>Alphaproteobacteria</taxon>
        <taxon>Rhodobacterales</taxon>
        <taxon>Paracoccaceae</taxon>
        <taxon>Histidinibacterium</taxon>
    </lineage>
</organism>
<comment type="caution">
    <text evidence="2">The sequence shown here is derived from an EMBL/GenBank/DDBJ whole genome shotgun (WGS) entry which is preliminary data.</text>
</comment>
<feature type="chain" id="PRO_5023929426" evidence="1">
    <location>
        <begin position="30"/>
        <end position="198"/>
    </location>
</feature>
<keyword evidence="1" id="KW-0732">Signal</keyword>
<dbReference type="PANTHER" id="PTHR36573">
    <property type="entry name" value="INTERMEMBRANE PHOSPHOLIPID TRANSPORT SYSTEM BINDING PROTEIN MLAC"/>
    <property type="match status" value="1"/>
</dbReference>
<evidence type="ECO:0000256" key="1">
    <source>
        <dbReference type="SAM" id="SignalP"/>
    </source>
</evidence>
<dbReference type="PROSITE" id="PS51318">
    <property type="entry name" value="TAT"/>
    <property type="match status" value="1"/>
</dbReference>
<sequence>MTREPGRRLFLASGAAALGATVLPMPAFAVTTSQARSMVDGLVAEVNQVIASGVSEAQMIDRFAQIFDRYADVPTIALYALGADARVATPQQREQFTRVFRRYIAQKYGSRFREFIGGEVVVEDARVVNNFVEVQTTAYLRGEDPFRVDFHVSDRSGRNAFFNIIIEGVNMLLSERTEIGAMLDRRGGNIDALIADLS</sequence>
<accession>A0A5J5GH97</accession>
<name>A0A5J5GH97_9RHOB</name>
<dbReference type="EMBL" id="VYQE01000004">
    <property type="protein sequence ID" value="KAA9007113.1"/>
    <property type="molecule type" value="Genomic_DNA"/>
</dbReference>
<dbReference type="InterPro" id="IPR008869">
    <property type="entry name" value="MlaC/ttg2D"/>
</dbReference>
<dbReference type="AlphaFoldDB" id="A0A5J5GH97"/>
<reference evidence="2 3" key="1">
    <citation type="submission" date="2019-09" db="EMBL/GenBank/DDBJ databases">
        <authorList>
            <person name="Park J.-S."/>
            <person name="Choi H.-J."/>
        </authorList>
    </citation>
    <scope>NUCLEOTIDE SEQUENCE [LARGE SCALE GENOMIC DNA]</scope>
    <source>
        <strain evidence="2 3">176SS1-4</strain>
    </source>
</reference>
<evidence type="ECO:0000313" key="2">
    <source>
        <dbReference type="EMBL" id="KAA9007113.1"/>
    </source>
</evidence>
<dbReference type="RefSeq" id="WP_150446132.1">
    <property type="nucleotide sequence ID" value="NZ_VYQE01000004.1"/>
</dbReference>
<dbReference type="InterPro" id="IPR006311">
    <property type="entry name" value="TAT_signal"/>
</dbReference>